<comment type="caution">
    <text evidence="2">The sequence shown here is derived from an EMBL/GenBank/DDBJ whole genome shotgun (WGS) entry which is preliminary data.</text>
</comment>
<feature type="transmembrane region" description="Helical" evidence="1">
    <location>
        <begin position="171"/>
        <end position="190"/>
    </location>
</feature>
<feature type="transmembrane region" description="Helical" evidence="1">
    <location>
        <begin position="147"/>
        <end position="164"/>
    </location>
</feature>
<feature type="transmembrane region" description="Helical" evidence="1">
    <location>
        <begin position="329"/>
        <end position="349"/>
    </location>
</feature>
<dbReference type="STRING" id="81479.RA876_17380"/>
<feature type="transmembrane region" description="Helical" evidence="1">
    <location>
        <begin position="210"/>
        <end position="231"/>
    </location>
</feature>
<dbReference type="PANTHER" id="PTHR30199:SF0">
    <property type="entry name" value="INNER MEMBRANE PROTEIN YDCO"/>
    <property type="match status" value="1"/>
</dbReference>
<keyword evidence="1" id="KW-1133">Transmembrane helix</keyword>
<protein>
    <submittedName>
        <fullName evidence="2">Inner membrane protein ydcO</fullName>
    </submittedName>
</protein>
<evidence type="ECO:0000256" key="1">
    <source>
        <dbReference type="SAM" id="Phobius"/>
    </source>
</evidence>
<feature type="transmembrane region" description="Helical" evidence="1">
    <location>
        <begin position="361"/>
        <end position="391"/>
    </location>
</feature>
<dbReference type="AlphaFoldDB" id="A0A1Q8YJB6"/>
<gene>
    <name evidence="2" type="primary">ydcO</name>
    <name evidence="2" type="ORF">BLL52_0681</name>
</gene>
<evidence type="ECO:0000313" key="3">
    <source>
        <dbReference type="Proteomes" id="UP000185911"/>
    </source>
</evidence>
<reference evidence="2 3" key="1">
    <citation type="submission" date="2017-01" db="EMBL/GenBank/DDBJ databases">
        <title>Genome sequence of Rhodoferax antarcticus ANT.BR, a psychrophilic purple nonsulfur bacterium from an Antarctic microbial mat.</title>
        <authorList>
            <person name="Baker J."/>
            <person name="Riester C."/>
            <person name="Skinner B."/>
            <person name="Newell A."/>
            <person name="Swingley W."/>
            <person name="Madigan M."/>
            <person name="Jung D."/>
            <person name="Asao M."/>
            <person name="Chen M."/>
            <person name="Loughlin P."/>
            <person name="Pan H."/>
            <person name="Lin S."/>
            <person name="Li N."/>
            <person name="Shaw J."/>
            <person name="Prado M."/>
            <person name="Sherman C."/>
            <person name="Li X."/>
            <person name="Tang J."/>
            <person name="Blankenship R."/>
            <person name="Zhao T."/>
            <person name="Touchman J."/>
            <person name="Sattley M."/>
        </authorList>
    </citation>
    <scope>NUCLEOTIDE SEQUENCE [LARGE SCALE GENOMIC DNA]</scope>
    <source>
        <strain evidence="2 3">ANT.BR</strain>
    </source>
</reference>
<feature type="transmembrane region" description="Helical" evidence="1">
    <location>
        <begin position="300"/>
        <end position="322"/>
    </location>
</feature>
<dbReference type="PANTHER" id="PTHR30199">
    <property type="entry name" value="MFS FAMILY TRANSPORTER, PREDICTED SUBSTRATE BENZOATE"/>
    <property type="match status" value="1"/>
</dbReference>
<dbReference type="NCBIfam" id="TIGR00843">
    <property type="entry name" value="benE"/>
    <property type="match status" value="1"/>
</dbReference>
<dbReference type="InterPro" id="IPR004711">
    <property type="entry name" value="Benzoate_Transporter"/>
</dbReference>
<feature type="transmembrane region" description="Helical" evidence="1">
    <location>
        <begin position="72"/>
        <end position="91"/>
    </location>
</feature>
<evidence type="ECO:0000313" key="2">
    <source>
        <dbReference type="EMBL" id="OLP08055.1"/>
    </source>
</evidence>
<dbReference type="Proteomes" id="UP000185911">
    <property type="component" value="Unassembled WGS sequence"/>
</dbReference>
<proteinExistence type="predicted"/>
<feature type="transmembrane region" description="Helical" evidence="1">
    <location>
        <begin position="251"/>
        <end position="280"/>
    </location>
</feature>
<dbReference type="GO" id="GO:0005886">
    <property type="term" value="C:plasma membrane"/>
    <property type="evidence" value="ECO:0007669"/>
    <property type="project" value="TreeGrafter"/>
</dbReference>
<feature type="transmembrane region" description="Helical" evidence="1">
    <location>
        <begin position="12"/>
        <end position="35"/>
    </location>
</feature>
<keyword evidence="1" id="KW-0812">Transmembrane</keyword>
<name>A0A1Q8YJB6_9BURK</name>
<feature type="transmembrane region" description="Helical" evidence="1">
    <location>
        <begin position="97"/>
        <end position="116"/>
    </location>
</feature>
<accession>A0A1Q8YJB6</accession>
<sequence>MQFFKDLSPAAFTAGFVAVLVGFTSSVAIVFQAALAFGATPEQITSWVWALGWGMGLCTAVPSLILKKPVMVAWSTPGAAVLATAGVAGGFNMAEAVGAFMVCAALITLVGVTGWFERVMNHLPMAIASGLLAGVLARFGMQAFTAAQTNLTLVLVMLASYLIGRRWLPRYAVPLTLLVAIVQVAVDAGFTGASVRFGLAMPVFTMPQFTLAAAISLALPLFVVTMASQNLPGVAAIRAAGYSHSRDKPGIAVSGMITLTGLATLVLAPFGAFALNFSAITAAICMGEEAHPDRDKRYTAAVSCGVLYILIGIFGTAITGALTAFPKELIAAIAGLALLGTIGSALSMALRDDFHREAALITFLVTLSGVVIAGVGSAFWGVIAGGLALLVQRVGKSHFDLPPR</sequence>
<keyword evidence="3" id="KW-1185">Reference proteome</keyword>
<dbReference type="GO" id="GO:0042925">
    <property type="term" value="F:benzoate transmembrane transporter activity"/>
    <property type="evidence" value="ECO:0007669"/>
    <property type="project" value="InterPro"/>
</dbReference>
<dbReference type="EMBL" id="MSYM01000006">
    <property type="protein sequence ID" value="OLP08055.1"/>
    <property type="molecule type" value="Genomic_DNA"/>
</dbReference>
<feature type="transmembrane region" description="Helical" evidence="1">
    <location>
        <begin position="47"/>
        <end position="65"/>
    </location>
</feature>
<dbReference type="RefSeq" id="WP_075585264.1">
    <property type="nucleotide sequence ID" value="NZ_MSYM01000006.1"/>
</dbReference>
<organism evidence="2 3">
    <name type="scientific">Rhodoferax antarcticus ANT.BR</name>
    <dbReference type="NCBI Taxonomy" id="1111071"/>
    <lineage>
        <taxon>Bacteria</taxon>
        <taxon>Pseudomonadati</taxon>
        <taxon>Pseudomonadota</taxon>
        <taxon>Betaproteobacteria</taxon>
        <taxon>Burkholderiales</taxon>
        <taxon>Comamonadaceae</taxon>
        <taxon>Rhodoferax</taxon>
    </lineage>
</organism>
<keyword evidence="1" id="KW-0472">Membrane</keyword>
<dbReference type="Pfam" id="PF03594">
    <property type="entry name" value="BenE"/>
    <property type="match status" value="1"/>
</dbReference>